<dbReference type="OrthoDB" id="4876318at2759"/>
<name>A0A9P8QL66_9HYPO</name>
<sequence>MADQVVPAKQLGFLSASAVDGLLSTLGTSDPFLTDVGNWKAEALKRVRAGNVWSLDCFIILSSRATDILGRHGLRLNPDFTMWDVGKQKEVAQGLPDDEVLGAVPLYGFFFFEKENNRSWAYSAMVIYQMHLLCQYVGL</sequence>
<organism evidence="1 2">
    <name type="scientific">Trichoderma cornu-damae</name>
    <dbReference type="NCBI Taxonomy" id="654480"/>
    <lineage>
        <taxon>Eukaryota</taxon>
        <taxon>Fungi</taxon>
        <taxon>Dikarya</taxon>
        <taxon>Ascomycota</taxon>
        <taxon>Pezizomycotina</taxon>
        <taxon>Sordariomycetes</taxon>
        <taxon>Hypocreomycetidae</taxon>
        <taxon>Hypocreales</taxon>
        <taxon>Hypocreaceae</taxon>
        <taxon>Trichoderma</taxon>
    </lineage>
</organism>
<comment type="caution">
    <text evidence="1">The sequence shown here is derived from an EMBL/GenBank/DDBJ whole genome shotgun (WGS) entry which is preliminary data.</text>
</comment>
<keyword evidence="2" id="KW-1185">Reference proteome</keyword>
<evidence type="ECO:0000313" key="1">
    <source>
        <dbReference type="EMBL" id="KAH6604738.1"/>
    </source>
</evidence>
<accession>A0A9P8QL66</accession>
<dbReference type="EMBL" id="JAIWOZ010000005">
    <property type="protein sequence ID" value="KAH6604738.1"/>
    <property type="molecule type" value="Genomic_DNA"/>
</dbReference>
<protein>
    <submittedName>
        <fullName evidence="1">Uncharacterized protein</fullName>
    </submittedName>
</protein>
<reference evidence="1" key="1">
    <citation type="submission" date="2021-08" db="EMBL/GenBank/DDBJ databases">
        <title>Chromosome-Level Trichoderma cornu-damae using Hi-C Data.</title>
        <authorList>
            <person name="Kim C.S."/>
        </authorList>
    </citation>
    <scope>NUCLEOTIDE SEQUENCE</scope>
    <source>
        <strain evidence="1">KA19-0412C</strain>
    </source>
</reference>
<dbReference type="Proteomes" id="UP000827724">
    <property type="component" value="Unassembled WGS sequence"/>
</dbReference>
<gene>
    <name evidence="1" type="ORF">Trco_006445</name>
</gene>
<proteinExistence type="predicted"/>
<evidence type="ECO:0000313" key="2">
    <source>
        <dbReference type="Proteomes" id="UP000827724"/>
    </source>
</evidence>
<dbReference type="AlphaFoldDB" id="A0A9P8QL66"/>